<dbReference type="KEGG" id="llh:I41_23020"/>
<dbReference type="InterPro" id="IPR016024">
    <property type="entry name" value="ARM-type_fold"/>
</dbReference>
<dbReference type="AlphaFoldDB" id="A0A517TXM3"/>
<feature type="signal peptide" evidence="1">
    <location>
        <begin position="1"/>
        <end position="29"/>
    </location>
</feature>
<keyword evidence="1" id="KW-0732">Signal</keyword>
<dbReference type="Proteomes" id="UP000317909">
    <property type="component" value="Chromosome"/>
</dbReference>
<dbReference type="RefSeq" id="WP_145432606.1">
    <property type="nucleotide sequence ID" value="NZ_CP036339.1"/>
</dbReference>
<name>A0A517TXM3_9BACT</name>
<evidence type="ECO:0000313" key="3">
    <source>
        <dbReference type="Proteomes" id="UP000317909"/>
    </source>
</evidence>
<proteinExistence type="predicted"/>
<evidence type="ECO:0000313" key="2">
    <source>
        <dbReference type="EMBL" id="QDT73113.1"/>
    </source>
</evidence>
<dbReference type="EMBL" id="CP036339">
    <property type="protein sequence ID" value="QDT73113.1"/>
    <property type="molecule type" value="Genomic_DNA"/>
</dbReference>
<gene>
    <name evidence="2" type="ORF">I41_23020</name>
</gene>
<keyword evidence="3" id="KW-1185">Reference proteome</keyword>
<dbReference type="SUPFAM" id="SSF48371">
    <property type="entry name" value="ARM repeat"/>
    <property type="match status" value="1"/>
</dbReference>
<sequence precursor="true">MTYCLSTLRLFCCAVGLASVCGAIAGAEAADPSDELVPMVIELLADADKDVRALGFDQVRTSAPGEQATLEFAAQLRKLAPEGQVGLLSALADRGDPGARDEVAATLKSTADEKVRSAAIATLGALAGPADVQLLIELVSSGEPAARAAARASLAKTACGETVALIRAELNRAPAALRMDLIEVLTTRRALEALPDLLQAAVDDDGSVRSAAMTGLGQLAGAQEVPEMVRGVLKASRGSERQAAERSLLLVCNRAKTENTKAEPLLDAVNALSDAERQAILPTLGRTGGEGALRMIESAIADQDPALHDLGVRSLCNWPSAAIAPRLKELATSEEHDAHRALALRTLLRVAPLPDGRTDEEKLALLQQAAAMCTRDEDRQFALERAAAIRTLESLRFVVPYLDQPTFAPQACQSIVELAHHRGLREPNKAEFDAALDRVLAISDDPTVRDRATRYKNGQTWNRPR</sequence>
<accession>A0A517TXM3</accession>
<dbReference type="InterPro" id="IPR011989">
    <property type="entry name" value="ARM-like"/>
</dbReference>
<protein>
    <submittedName>
        <fullName evidence="2">HEAT repeat protein</fullName>
    </submittedName>
</protein>
<dbReference type="Pfam" id="PF13646">
    <property type="entry name" value="HEAT_2"/>
    <property type="match status" value="1"/>
</dbReference>
<dbReference type="OrthoDB" id="258927at2"/>
<feature type="chain" id="PRO_5022225654" evidence="1">
    <location>
        <begin position="30"/>
        <end position="465"/>
    </location>
</feature>
<dbReference type="Gene3D" id="1.25.10.10">
    <property type="entry name" value="Leucine-rich Repeat Variant"/>
    <property type="match status" value="2"/>
</dbReference>
<reference evidence="2 3" key="1">
    <citation type="submission" date="2019-02" db="EMBL/GenBank/DDBJ databases">
        <title>Deep-cultivation of Planctomycetes and their phenomic and genomic characterization uncovers novel biology.</title>
        <authorList>
            <person name="Wiegand S."/>
            <person name="Jogler M."/>
            <person name="Boedeker C."/>
            <person name="Pinto D."/>
            <person name="Vollmers J."/>
            <person name="Rivas-Marin E."/>
            <person name="Kohn T."/>
            <person name="Peeters S.H."/>
            <person name="Heuer A."/>
            <person name="Rast P."/>
            <person name="Oberbeckmann S."/>
            <person name="Bunk B."/>
            <person name="Jeske O."/>
            <person name="Meyerdierks A."/>
            <person name="Storesund J.E."/>
            <person name="Kallscheuer N."/>
            <person name="Luecker S."/>
            <person name="Lage O.M."/>
            <person name="Pohl T."/>
            <person name="Merkel B.J."/>
            <person name="Hornburger P."/>
            <person name="Mueller R.-W."/>
            <person name="Bruemmer F."/>
            <person name="Labrenz M."/>
            <person name="Spormann A.M."/>
            <person name="Op den Camp H."/>
            <person name="Overmann J."/>
            <person name="Amann R."/>
            <person name="Jetten M.S.M."/>
            <person name="Mascher T."/>
            <person name="Medema M.H."/>
            <person name="Devos D.P."/>
            <person name="Kaster A.-K."/>
            <person name="Ovreas L."/>
            <person name="Rohde M."/>
            <person name="Galperin M.Y."/>
            <person name="Jogler C."/>
        </authorList>
    </citation>
    <scope>NUCLEOTIDE SEQUENCE [LARGE SCALE GENOMIC DNA]</scope>
    <source>
        <strain evidence="2 3">I41</strain>
    </source>
</reference>
<evidence type="ECO:0000256" key="1">
    <source>
        <dbReference type="SAM" id="SignalP"/>
    </source>
</evidence>
<organism evidence="2 3">
    <name type="scientific">Lacipirellula limnantheis</name>
    <dbReference type="NCBI Taxonomy" id="2528024"/>
    <lineage>
        <taxon>Bacteria</taxon>
        <taxon>Pseudomonadati</taxon>
        <taxon>Planctomycetota</taxon>
        <taxon>Planctomycetia</taxon>
        <taxon>Pirellulales</taxon>
        <taxon>Lacipirellulaceae</taxon>
        <taxon>Lacipirellula</taxon>
    </lineage>
</organism>